<name>A0A9W4X0E3_9GLOM</name>
<protein>
    <submittedName>
        <fullName evidence="1">10240_t:CDS:1</fullName>
    </submittedName>
</protein>
<dbReference type="Proteomes" id="UP001153678">
    <property type="component" value="Unassembled WGS sequence"/>
</dbReference>
<accession>A0A9W4X0E3</accession>
<feature type="non-terminal residue" evidence="1">
    <location>
        <position position="67"/>
    </location>
</feature>
<gene>
    <name evidence="1" type="ORF">FWILDA_LOCUS19143</name>
</gene>
<sequence length="67" mass="7678">TSLNLANIMHINPTSGRNQRTVLSSCTRCIYHNPITKIPPQTKDSEYRCFFTVPRDLCFFIPTSCNN</sequence>
<proteinExistence type="predicted"/>
<dbReference type="AlphaFoldDB" id="A0A9W4X0E3"/>
<keyword evidence="2" id="KW-1185">Reference proteome</keyword>
<reference evidence="1" key="1">
    <citation type="submission" date="2022-08" db="EMBL/GenBank/DDBJ databases">
        <authorList>
            <person name="Kallberg Y."/>
            <person name="Tangrot J."/>
            <person name="Rosling A."/>
        </authorList>
    </citation>
    <scope>NUCLEOTIDE SEQUENCE</scope>
    <source>
        <strain evidence="1">Wild A</strain>
    </source>
</reference>
<comment type="caution">
    <text evidence="1">The sequence shown here is derived from an EMBL/GenBank/DDBJ whole genome shotgun (WGS) entry which is preliminary data.</text>
</comment>
<feature type="non-terminal residue" evidence="1">
    <location>
        <position position="1"/>
    </location>
</feature>
<dbReference type="EMBL" id="CAMKVN010021761">
    <property type="protein sequence ID" value="CAI2199577.1"/>
    <property type="molecule type" value="Genomic_DNA"/>
</dbReference>
<organism evidence="1 2">
    <name type="scientific">Funneliformis geosporum</name>
    <dbReference type="NCBI Taxonomy" id="1117311"/>
    <lineage>
        <taxon>Eukaryota</taxon>
        <taxon>Fungi</taxon>
        <taxon>Fungi incertae sedis</taxon>
        <taxon>Mucoromycota</taxon>
        <taxon>Glomeromycotina</taxon>
        <taxon>Glomeromycetes</taxon>
        <taxon>Glomerales</taxon>
        <taxon>Glomeraceae</taxon>
        <taxon>Funneliformis</taxon>
    </lineage>
</organism>
<evidence type="ECO:0000313" key="1">
    <source>
        <dbReference type="EMBL" id="CAI2199577.1"/>
    </source>
</evidence>
<evidence type="ECO:0000313" key="2">
    <source>
        <dbReference type="Proteomes" id="UP001153678"/>
    </source>
</evidence>